<dbReference type="OMA" id="VIKDCHY"/>
<dbReference type="eggNOG" id="ENOG502RARI">
    <property type="taxonomic scope" value="Eukaryota"/>
</dbReference>
<protein>
    <submittedName>
        <fullName evidence="1">DEHA2D11176p</fullName>
    </submittedName>
</protein>
<dbReference type="AlphaFoldDB" id="Q6BS69"/>
<evidence type="ECO:0000313" key="2">
    <source>
        <dbReference type="Proteomes" id="UP000000599"/>
    </source>
</evidence>
<dbReference type="Proteomes" id="UP000000599">
    <property type="component" value="Chromosome D"/>
</dbReference>
<reference evidence="1 2" key="1">
    <citation type="journal article" date="2004" name="Nature">
        <title>Genome evolution in yeasts.</title>
        <authorList>
            <consortium name="Genolevures"/>
            <person name="Dujon B."/>
            <person name="Sherman D."/>
            <person name="Fischer G."/>
            <person name="Durrens P."/>
            <person name="Casaregola S."/>
            <person name="Lafontaine I."/>
            <person name="de Montigny J."/>
            <person name="Marck C."/>
            <person name="Neuveglise C."/>
            <person name="Talla E."/>
            <person name="Goffard N."/>
            <person name="Frangeul L."/>
            <person name="Aigle M."/>
            <person name="Anthouard V."/>
            <person name="Babour A."/>
            <person name="Barbe V."/>
            <person name="Barnay S."/>
            <person name="Blanchin S."/>
            <person name="Beckerich J.M."/>
            <person name="Beyne E."/>
            <person name="Bleykasten C."/>
            <person name="Boisrame A."/>
            <person name="Boyer J."/>
            <person name="Cattolico L."/>
            <person name="Confanioleri F."/>
            <person name="de Daruvar A."/>
            <person name="Despons L."/>
            <person name="Fabre E."/>
            <person name="Fairhead C."/>
            <person name="Ferry-Dumazet H."/>
            <person name="Groppi A."/>
            <person name="Hantraye F."/>
            <person name="Hennequin C."/>
            <person name="Jauniaux N."/>
            <person name="Joyet P."/>
            <person name="Kachouri R."/>
            <person name="Kerrest A."/>
            <person name="Koszul R."/>
            <person name="Lemaire M."/>
            <person name="Lesur I."/>
            <person name="Ma L."/>
            <person name="Muller H."/>
            <person name="Nicaud J.M."/>
            <person name="Nikolski M."/>
            <person name="Oztas S."/>
            <person name="Ozier-Kalogeropoulos O."/>
            <person name="Pellenz S."/>
            <person name="Potier S."/>
            <person name="Richard G.F."/>
            <person name="Straub M.L."/>
            <person name="Suleau A."/>
            <person name="Swennene D."/>
            <person name="Tekaia F."/>
            <person name="Wesolowski-Louvel M."/>
            <person name="Westhof E."/>
            <person name="Wirth B."/>
            <person name="Zeniou-Meyer M."/>
            <person name="Zivanovic I."/>
            <person name="Bolotin-Fukuhara M."/>
            <person name="Thierry A."/>
            <person name="Bouchier C."/>
            <person name="Caudron B."/>
            <person name="Scarpelli C."/>
            <person name="Gaillardin C."/>
            <person name="Weissenbach J."/>
            <person name="Wincker P."/>
            <person name="Souciet J.L."/>
        </authorList>
    </citation>
    <scope>NUCLEOTIDE SEQUENCE [LARGE SCALE GENOMIC DNA]</scope>
    <source>
        <strain evidence="2">ATCC 36239 / CBS 767 / BCRC 21394 / JCM 1990 / NBRC 0083 / IGC 2968</strain>
    </source>
</reference>
<organism evidence="1 2">
    <name type="scientific">Debaryomyces hansenii (strain ATCC 36239 / CBS 767 / BCRC 21394 / JCM 1990 / NBRC 0083 / IGC 2968)</name>
    <name type="common">Yeast</name>
    <name type="synonym">Torulaspora hansenii</name>
    <dbReference type="NCBI Taxonomy" id="284592"/>
    <lineage>
        <taxon>Eukaryota</taxon>
        <taxon>Fungi</taxon>
        <taxon>Dikarya</taxon>
        <taxon>Ascomycota</taxon>
        <taxon>Saccharomycotina</taxon>
        <taxon>Pichiomycetes</taxon>
        <taxon>Debaryomycetaceae</taxon>
        <taxon>Debaryomyces</taxon>
    </lineage>
</organism>
<dbReference type="RefSeq" id="XP_458951.2">
    <property type="nucleotide sequence ID" value="XM_458951.1"/>
</dbReference>
<evidence type="ECO:0000313" key="1">
    <source>
        <dbReference type="EMBL" id="CAG87112.2"/>
    </source>
</evidence>
<dbReference type="HOGENOM" id="CLU_141134_0_0_1"/>
<accession>Q6BS69</accession>
<dbReference type="VEuPathDB" id="FungiDB:DEHA2D11176g"/>
<gene>
    <name evidence="1" type="ordered locus">DEHA2D11176g</name>
</gene>
<dbReference type="OrthoDB" id="4081497at2759"/>
<sequence length="158" mass="18189">MSSQDVPHSDEGQQSNSHGNLLLQAKHNQKKLLQESSHLSQQLHRTLASLIRSNSSNGNGCPPVLDKITTVHQLDQEIDRQLKEDVSVNYEGLLNDKQKLTNLINKSYRRLQFHSHEDTKKQTSSIDLFQRRSELIDQDLRILENTLKLIQSNKDRTK</sequence>
<dbReference type="EMBL" id="CR382136">
    <property type="protein sequence ID" value="CAG87112.2"/>
    <property type="molecule type" value="Genomic_DNA"/>
</dbReference>
<proteinExistence type="predicted"/>
<keyword evidence="2" id="KW-1185">Reference proteome</keyword>
<dbReference type="KEGG" id="dha:DEHA2D11176g"/>
<name>Q6BS69_DEBHA</name>
<dbReference type="GeneID" id="2901346"/>
<dbReference type="InParanoid" id="Q6BS69"/>